<dbReference type="InterPro" id="IPR009091">
    <property type="entry name" value="RCC1/BLIP-II"/>
</dbReference>
<protein>
    <recommendedName>
        <fullName evidence="5">RCC1-like domain-containing protein</fullName>
    </recommendedName>
</protein>
<sequence length="455" mass="48731">MPPRRSTRTADTRESSTGTSKTRSKRPATSPPPPAPAKRRALPRQPQDVHVEVPVPSKPRNVRKAKEELEGRDHPVQSPQPPRPPAHERPCWQLFGWGNNLFCQLGMGEDGSVSSAPEFSKPTRNRLVEKLIAEGQFGESDAGLETIAAGAFHNLAISEDGAIWSFGSNEHAGLGRPTSEDLDPTPRRIQSLVDEGFRAVQVVTGDGISAALSDHGVARAWGCYCSAGADRAFKAFSPETPKQLTPTSIPDLSEERFASIAAGSAHLVLLTLTGEVYTVGCGDVGQLGYRVPEKNPVLGTIPHKVLRHSRGHRAVAVGAGTSTSFFVDEQGAVWGWGLNHYGQTGTGKLPAAPRPGHEHDRKKVRNMIVWAPQRVRRVSRAELGGGASVVQIAGGDEHTLFLTSDGRVFACGSGWAGQLGGGQAAHGERAGTRPCRLPRMMSQRTQLCRLRAAGV</sequence>
<dbReference type="InterPro" id="IPR058923">
    <property type="entry name" value="RCC1-like_dom"/>
</dbReference>
<dbReference type="Gene3D" id="2.130.10.30">
    <property type="entry name" value="Regulator of chromosome condensation 1/beta-lactamase-inhibitor protein II"/>
    <property type="match status" value="1"/>
</dbReference>
<organism evidence="6 7">
    <name type="scientific">Trametes cubensis</name>
    <dbReference type="NCBI Taxonomy" id="1111947"/>
    <lineage>
        <taxon>Eukaryota</taxon>
        <taxon>Fungi</taxon>
        <taxon>Dikarya</taxon>
        <taxon>Basidiomycota</taxon>
        <taxon>Agaricomycotina</taxon>
        <taxon>Agaricomycetes</taxon>
        <taxon>Polyporales</taxon>
        <taxon>Polyporaceae</taxon>
        <taxon>Trametes</taxon>
    </lineage>
</organism>
<dbReference type="PROSITE" id="PS00626">
    <property type="entry name" value="RCC1_2"/>
    <property type="match status" value="1"/>
</dbReference>
<comment type="caution">
    <text evidence="6">The sequence shown here is derived from an EMBL/GenBank/DDBJ whole genome shotgun (WGS) entry which is preliminary data.</text>
</comment>
<dbReference type="GO" id="GO:0005737">
    <property type="term" value="C:cytoplasm"/>
    <property type="evidence" value="ECO:0007669"/>
    <property type="project" value="TreeGrafter"/>
</dbReference>
<accession>A0AAD7TTU3</accession>
<dbReference type="Proteomes" id="UP001215151">
    <property type="component" value="Unassembled WGS sequence"/>
</dbReference>
<dbReference type="InterPro" id="IPR051553">
    <property type="entry name" value="Ran_GTPase-activating"/>
</dbReference>
<dbReference type="GO" id="GO:0005085">
    <property type="term" value="F:guanyl-nucleotide exchange factor activity"/>
    <property type="evidence" value="ECO:0007669"/>
    <property type="project" value="TreeGrafter"/>
</dbReference>
<evidence type="ECO:0000259" key="5">
    <source>
        <dbReference type="Pfam" id="PF25390"/>
    </source>
</evidence>
<keyword evidence="1" id="KW-0344">Guanine-nucleotide releasing factor</keyword>
<feature type="compositionally biased region" description="Basic and acidic residues" evidence="4">
    <location>
        <begin position="64"/>
        <end position="75"/>
    </location>
</feature>
<evidence type="ECO:0000256" key="3">
    <source>
        <dbReference type="PROSITE-ProRule" id="PRU00235"/>
    </source>
</evidence>
<dbReference type="Pfam" id="PF25390">
    <property type="entry name" value="WD40_RLD"/>
    <property type="match status" value="1"/>
</dbReference>
<evidence type="ECO:0000256" key="1">
    <source>
        <dbReference type="ARBA" id="ARBA00022658"/>
    </source>
</evidence>
<gene>
    <name evidence="6" type="ORF">ONZ51_g6919</name>
</gene>
<dbReference type="PRINTS" id="PR00633">
    <property type="entry name" value="RCCNDNSATION"/>
</dbReference>
<dbReference type="PROSITE" id="PS50012">
    <property type="entry name" value="RCC1_3"/>
    <property type="match status" value="4"/>
</dbReference>
<dbReference type="SUPFAM" id="SSF50985">
    <property type="entry name" value="RCC1/BLIP-II"/>
    <property type="match status" value="1"/>
</dbReference>
<evidence type="ECO:0000313" key="7">
    <source>
        <dbReference type="Proteomes" id="UP001215151"/>
    </source>
</evidence>
<dbReference type="InterPro" id="IPR000408">
    <property type="entry name" value="Reg_chr_condens"/>
</dbReference>
<feature type="domain" description="RCC1-like" evidence="5">
    <location>
        <begin position="93"/>
        <end position="444"/>
    </location>
</feature>
<feature type="repeat" description="RCC1" evidence="3">
    <location>
        <begin position="161"/>
        <end position="215"/>
    </location>
</feature>
<keyword evidence="7" id="KW-1185">Reference proteome</keyword>
<name>A0AAD7TTU3_9APHY</name>
<dbReference type="EMBL" id="JAPEVG010000174">
    <property type="protein sequence ID" value="KAJ8474889.1"/>
    <property type="molecule type" value="Genomic_DNA"/>
</dbReference>
<dbReference type="AlphaFoldDB" id="A0AAD7TTU3"/>
<evidence type="ECO:0000256" key="4">
    <source>
        <dbReference type="SAM" id="MobiDB-lite"/>
    </source>
</evidence>
<feature type="repeat" description="RCC1" evidence="3">
    <location>
        <begin position="331"/>
        <end position="405"/>
    </location>
</feature>
<evidence type="ECO:0000256" key="2">
    <source>
        <dbReference type="ARBA" id="ARBA00022737"/>
    </source>
</evidence>
<reference evidence="6" key="1">
    <citation type="submission" date="2022-11" db="EMBL/GenBank/DDBJ databases">
        <title>Genome Sequence of Cubamyces cubensis.</title>
        <authorList>
            <person name="Buettner E."/>
        </authorList>
    </citation>
    <scope>NUCLEOTIDE SEQUENCE</scope>
    <source>
        <strain evidence="6">MPL-01</strain>
    </source>
</reference>
<keyword evidence="2" id="KW-0677">Repeat</keyword>
<feature type="repeat" description="RCC1" evidence="3">
    <location>
        <begin position="274"/>
        <end position="330"/>
    </location>
</feature>
<dbReference type="PANTHER" id="PTHR45982:SF1">
    <property type="entry name" value="REGULATOR OF CHROMOSOME CONDENSATION"/>
    <property type="match status" value="1"/>
</dbReference>
<dbReference type="PANTHER" id="PTHR45982">
    <property type="entry name" value="REGULATOR OF CHROMOSOME CONDENSATION"/>
    <property type="match status" value="1"/>
</dbReference>
<evidence type="ECO:0000313" key="6">
    <source>
        <dbReference type="EMBL" id="KAJ8474889.1"/>
    </source>
</evidence>
<proteinExistence type="predicted"/>
<feature type="repeat" description="RCC1" evidence="3">
    <location>
        <begin position="92"/>
        <end position="160"/>
    </location>
</feature>
<feature type="region of interest" description="Disordered" evidence="4">
    <location>
        <begin position="1"/>
        <end position="89"/>
    </location>
</feature>